<dbReference type="Proteomes" id="UP000327157">
    <property type="component" value="Chromosome 13"/>
</dbReference>
<proteinExistence type="predicted"/>
<name>A0A5N5FA68_9ROSA</name>
<evidence type="ECO:0000313" key="1">
    <source>
        <dbReference type="EMBL" id="KAB2599976.1"/>
    </source>
</evidence>
<sequence length="204" mass="23380">MAWNKVVKNKVSGGLGFKEIIAFNLAMLAKVGWRLICNPDSLLARVLQAKYYPTMSFTDAPVGRNGRCIQIVKDPWLSILRTFRPMSRHEEMPILVADLMDLGDVTMVVGEDFLECWKWLCTKYGEEMEASDNGGYGNVKPLVAIHLLKQQWEEMVWIKPHFGTLKINCDGAWCSRTGIGGVGWVLEVWEIFLVFRALWRKRKQ</sequence>
<accession>A0A5N5FA68</accession>
<evidence type="ECO:0000313" key="2">
    <source>
        <dbReference type="Proteomes" id="UP000327157"/>
    </source>
</evidence>
<reference evidence="1 2" key="3">
    <citation type="submission" date="2019-11" db="EMBL/GenBank/DDBJ databases">
        <title>A de novo genome assembly of a pear dwarfing rootstock.</title>
        <authorList>
            <person name="Wang F."/>
            <person name="Wang J."/>
            <person name="Li S."/>
            <person name="Zhang Y."/>
            <person name="Fang M."/>
            <person name="Ma L."/>
            <person name="Zhao Y."/>
            <person name="Jiang S."/>
        </authorList>
    </citation>
    <scope>NUCLEOTIDE SEQUENCE [LARGE SCALE GENOMIC DNA]</scope>
    <source>
        <strain evidence="1">S2</strain>
        <tissue evidence="1">Leaf</tissue>
    </source>
</reference>
<reference evidence="2" key="2">
    <citation type="submission" date="2019-10" db="EMBL/GenBank/DDBJ databases">
        <title>A de novo genome assembly of a pear dwarfing rootstock.</title>
        <authorList>
            <person name="Wang F."/>
            <person name="Wang J."/>
            <person name="Li S."/>
            <person name="Zhang Y."/>
            <person name="Fang M."/>
            <person name="Ma L."/>
            <person name="Zhao Y."/>
            <person name="Jiang S."/>
        </authorList>
    </citation>
    <scope>NUCLEOTIDE SEQUENCE [LARGE SCALE GENOMIC DNA]</scope>
</reference>
<reference evidence="1 2" key="1">
    <citation type="submission" date="2019-09" db="EMBL/GenBank/DDBJ databases">
        <authorList>
            <person name="Ou C."/>
        </authorList>
    </citation>
    <scope>NUCLEOTIDE SEQUENCE [LARGE SCALE GENOMIC DNA]</scope>
    <source>
        <strain evidence="1">S2</strain>
        <tissue evidence="1">Leaf</tissue>
    </source>
</reference>
<dbReference type="OrthoDB" id="1929473at2759"/>
<organism evidence="1 2">
    <name type="scientific">Pyrus ussuriensis x Pyrus communis</name>
    <dbReference type="NCBI Taxonomy" id="2448454"/>
    <lineage>
        <taxon>Eukaryota</taxon>
        <taxon>Viridiplantae</taxon>
        <taxon>Streptophyta</taxon>
        <taxon>Embryophyta</taxon>
        <taxon>Tracheophyta</taxon>
        <taxon>Spermatophyta</taxon>
        <taxon>Magnoliopsida</taxon>
        <taxon>eudicotyledons</taxon>
        <taxon>Gunneridae</taxon>
        <taxon>Pentapetalae</taxon>
        <taxon>rosids</taxon>
        <taxon>fabids</taxon>
        <taxon>Rosales</taxon>
        <taxon>Rosaceae</taxon>
        <taxon>Amygdaloideae</taxon>
        <taxon>Maleae</taxon>
        <taxon>Pyrus</taxon>
    </lineage>
</organism>
<gene>
    <name evidence="1" type="ORF">D8674_010247</name>
</gene>
<comment type="caution">
    <text evidence="1">The sequence shown here is derived from an EMBL/GenBank/DDBJ whole genome shotgun (WGS) entry which is preliminary data.</text>
</comment>
<protein>
    <submittedName>
        <fullName evidence="1">Ribonuclease H protein</fullName>
    </submittedName>
</protein>
<dbReference type="EMBL" id="SMOL01000753">
    <property type="protein sequence ID" value="KAB2599976.1"/>
    <property type="molecule type" value="Genomic_DNA"/>
</dbReference>
<dbReference type="AlphaFoldDB" id="A0A5N5FA68"/>
<keyword evidence="2" id="KW-1185">Reference proteome</keyword>